<dbReference type="Proteomes" id="UP000586918">
    <property type="component" value="Unassembled WGS sequence"/>
</dbReference>
<dbReference type="InterPro" id="IPR012312">
    <property type="entry name" value="Hemerythrin-like"/>
</dbReference>
<accession>A0A848DIZ8</accession>
<dbReference type="Pfam" id="PF01814">
    <property type="entry name" value="Hemerythrin"/>
    <property type="match status" value="1"/>
</dbReference>
<sequence length="188" mass="21374">MTDARTETDVVDVLTADHREVQELLQQIPAIDDAERRRDLADTAISELVRHSVAEEMYVYPAMREHLPNGEEAVQHDIEEHQGLERTMRDLEGVDATEPRFMELVGELDTKLRHHVQSEETDQFPQLRARVPRDTLVDLRDKVEAAKKIAPTRPHPNAPRSEVFHKLVGPGVGLVDRLRDKLTGRATG</sequence>
<gene>
    <name evidence="2" type="ORF">HF519_13395</name>
</gene>
<evidence type="ECO:0000259" key="1">
    <source>
        <dbReference type="Pfam" id="PF01814"/>
    </source>
</evidence>
<dbReference type="AlphaFoldDB" id="A0A848DIZ8"/>
<comment type="caution">
    <text evidence="2">The sequence shown here is derived from an EMBL/GenBank/DDBJ whole genome shotgun (WGS) entry which is preliminary data.</text>
</comment>
<protein>
    <submittedName>
        <fullName evidence="2">Hemerythrin domain-containing protein</fullName>
    </submittedName>
</protein>
<evidence type="ECO:0000313" key="3">
    <source>
        <dbReference type="Proteomes" id="UP000586918"/>
    </source>
</evidence>
<dbReference type="PANTHER" id="PTHR35585">
    <property type="entry name" value="HHE DOMAIN PROTEIN (AFU_ORTHOLOGUE AFUA_4G00730)"/>
    <property type="match status" value="1"/>
</dbReference>
<feature type="domain" description="Hemerythrin-like" evidence="1">
    <location>
        <begin position="10"/>
        <end position="127"/>
    </location>
</feature>
<reference evidence="2 3" key="1">
    <citation type="submission" date="2020-04" db="EMBL/GenBank/DDBJ databases">
        <authorList>
            <person name="Klaysubun C."/>
            <person name="Duangmal K."/>
            <person name="Lipun K."/>
        </authorList>
    </citation>
    <scope>NUCLEOTIDE SEQUENCE [LARGE SCALE GENOMIC DNA]</scope>
    <source>
        <strain evidence="2 3">DSM 45300</strain>
    </source>
</reference>
<organism evidence="2 3">
    <name type="scientific">Pseudonocardia bannensis</name>
    <dbReference type="NCBI Taxonomy" id="630973"/>
    <lineage>
        <taxon>Bacteria</taxon>
        <taxon>Bacillati</taxon>
        <taxon>Actinomycetota</taxon>
        <taxon>Actinomycetes</taxon>
        <taxon>Pseudonocardiales</taxon>
        <taxon>Pseudonocardiaceae</taxon>
        <taxon>Pseudonocardia</taxon>
    </lineage>
</organism>
<keyword evidence="3" id="KW-1185">Reference proteome</keyword>
<dbReference type="CDD" id="cd12108">
    <property type="entry name" value="Hr-like"/>
    <property type="match status" value="1"/>
</dbReference>
<name>A0A848DIZ8_9PSEU</name>
<dbReference type="EMBL" id="JAAXKZ010000042">
    <property type="protein sequence ID" value="NMH92545.1"/>
    <property type="molecule type" value="Genomic_DNA"/>
</dbReference>
<evidence type="ECO:0000313" key="2">
    <source>
        <dbReference type="EMBL" id="NMH92545.1"/>
    </source>
</evidence>
<dbReference type="Gene3D" id="1.20.120.520">
    <property type="entry name" value="nmb1532 protein domain like"/>
    <property type="match status" value="1"/>
</dbReference>
<dbReference type="RefSeq" id="WP_169413255.1">
    <property type="nucleotide sequence ID" value="NZ_JAAXKZ010000042.1"/>
</dbReference>
<proteinExistence type="predicted"/>
<dbReference type="PANTHER" id="PTHR35585:SF1">
    <property type="entry name" value="HHE DOMAIN PROTEIN (AFU_ORTHOLOGUE AFUA_4G00730)"/>
    <property type="match status" value="1"/>
</dbReference>